<dbReference type="Pfam" id="PF02631">
    <property type="entry name" value="RecX_HTH2"/>
    <property type="match status" value="1"/>
</dbReference>
<comment type="subcellular location">
    <subcellularLocation>
        <location evidence="1">Cytoplasm</location>
    </subcellularLocation>
</comment>
<dbReference type="Gene3D" id="1.10.10.10">
    <property type="entry name" value="Winged helix-like DNA-binding domain superfamily/Winged helix DNA-binding domain"/>
    <property type="match status" value="1"/>
</dbReference>
<accession>A0A2P7QF03</accession>
<evidence type="ECO:0000313" key="7">
    <source>
        <dbReference type="Proteomes" id="UP000241167"/>
    </source>
</evidence>
<protein>
    <recommendedName>
        <fullName evidence="3">Regulatory protein RecX</fullName>
    </recommendedName>
</protein>
<comment type="similarity">
    <text evidence="2">Belongs to the RecX family.</text>
</comment>
<dbReference type="Proteomes" id="UP000241167">
    <property type="component" value="Unassembled WGS sequence"/>
</dbReference>
<keyword evidence="7" id="KW-1185">Reference proteome</keyword>
<dbReference type="OrthoDB" id="7432442at2"/>
<dbReference type="GO" id="GO:0005737">
    <property type="term" value="C:cytoplasm"/>
    <property type="evidence" value="ECO:0007669"/>
    <property type="project" value="UniProtKB-SubCell"/>
</dbReference>
<evidence type="ECO:0000256" key="1">
    <source>
        <dbReference type="ARBA" id="ARBA00004496"/>
    </source>
</evidence>
<evidence type="ECO:0000256" key="4">
    <source>
        <dbReference type="ARBA" id="ARBA00022490"/>
    </source>
</evidence>
<sequence>MAQTWRVTQKTHKKPRPPLVEASLERLALHYVERYATTRAKLGAYLLRKIAERGWAGAAADPVPPLVERFAALNYVDDRAFASARAASLTRRGYGVRRVGQALRAAGVEEADAEPAREEAREGAWEAALRFAQKRRIGPYAAQPPSDRAAREKGIAAMLRAGHGLDHARRIINACPGEIPELDGY</sequence>
<comment type="caution">
    <text evidence="6">The sequence shown here is derived from an EMBL/GenBank/DDBJ whole genome shotgun (WGS) entry which is preliminary data.</text>
</comment>
<organism evidence="6 7">
    <name type="scientific">Allosphingosinicella deserti</name>
    <dbReference type="NCBI Taxonomy" id="2116704"/>
    <lineage>
        <taxon>Bacteria</taxon>
        <taxon>Pseudomonadati</taxon>
        <taxon>Pseudomonadota</taxon>
        <taxon>Alphaproteobacteria</taxon>
        <taxon>Sphingomonadales</taxon>
        <taxon>Sphingomonadaceae</taxon>
        <taxon>Allosphingosinicella</taxon>
    </lineage>
</organism>
<evidence type="ECO:0000313" key="6">
    <source>
        <dbReference type="EMBL" id="PSJ36550.1"/>
    </source>
</evidence>
<keyword evidence="4" id="KW-0963">Cytoplasm</keyword>
<feature type="domain" description="RecX second three-helical" evidence="5">
    <location>
        <begin position="77"/>
        <end position="114"/>
    </location>
</feature>
<proteinExistence type="inferred from homology"/>
<dbReference type="AlphaFoldDB" id="A0A2P7QF03"/>
<gene>
    <name evidence="6" type="ORF">C7I55_26145</name>
</gene>
<evidence type="ECO:0000256" key="2">
    <source>
        <dbReference type="ARBA" id="ARBA00009695"/>
    </source>
</evidence>
<evidence type="ECO:0000259" key="5">
    <source>
        <dbReference type="Pfam" id="PF02631"/>
    </source>
</evidence>
<dbReference type="EMBL" id="PXYI01000013">
    <property type="protein sequence ID" value="PSJ36550.1"/>
    <property type="molecule type" value="Genomic_DNA"/>
</dbReference>
<dbReference type="InterPro" id="IPR036388">
    <property type="entry name" value="WH-like_DNA-bd_sf"/>
</dbReference>
<dbReference type="InterPro" id="IPR053924">
    <property type="entry name" value="RecX_HTH_2nd"/>
</dbReference>
<reference evidence="6 7" key="1">
    <citation type="submission" date="2018-03" db="EMBL/GenBank/DDBJ databases">
        <title>The draft genome of Sphingosinicella sp. GL-C-18.</title>
        <authorList>
            <person name="Liu L."/>
            <person name="Li L."/>
            <person name="Liang L."/>
            <person name="Zhang X."/>
            <person name="Wang T."/>
        </authorList>
    </citation>
    <scope>NUCLEOTIDE SEQUENCE [LARGE SCALE GENOMIC DNA]</scope>
    <source>
        <strain evidence="6 7">GL-C-18</strain>
    </source>
</reference>
<name>A0A2P7QF03_9SPHN</name>
<evidence type="ECO:0000256" key="3">
    <source>
        <dbReference type="ARBA" id="ARBA00018111"/>
    </source>
</evidence>